<dbReference type="RefSeq" id="WP_194451498.1">
    <property type="nucleotide sequence ID" value="NZ_CP063849.1"/>
</dbReference>
<keyword evidence="1" id="KW-0472">Membrane</keyword>
<organism evidence="2 3">
    <name type="scientific">Paludibaculum fermentans</name>
    <dbReference type="NCBI Taxonomy" id="1473598"/>
    <lineage>
        <taxon>Bacteria</taxon>
        <taxon>Pseudomonadati</taxon>
        <taxon>Acidobacteriota</taxon>
        <taxon>Terriglobia</taxon>
        <taxon>Bryobacterales</taxon>
        <taxon>Bryobacteraceae</taxon>
        <taxon>Paludibaculum</taxon>
    </lineage>
</organism>
<reference evidence="2 3" key="1">
    <citation type="submission" date="2020-10" db="EMBL/GenBank/DDBJ databases">
        <title>Complete genome sequence of Paludibaculum fermentans P105T, a facultatively anaerobic acidobacterium capable of dissimilatory Fe(III) reduction.</title>
        <authorList>
            <person name="Dedysh S.N."/>
            <person name="Beletsky A.V."/>
            <person name="Kulichevskaya I.S."/>
            <person name="Mardanov A.V."/>
            <person name="Ravin N.V."/>
        </authorList>
    </citation>
    <scope>NUCLEOTIDE SEQUENCE [LARGE SCALE GENOMIC DNA]</scope>
    <source>
        <strain evidence="2 3">P105</strain>
    </source>
</reference>
<evidence type="ECO:0000313" key="3">
    <source>
        <dbReference type="Proteomes" id="UP000593892"/>
    </source>
</evidence>
<evidence type="ECO:0000256" key="1">
    <source>
        <dbReference type="SAM" id="Phobius"/>
    </source>
</evidence>
<feature type="transmembrane region" description="Helical" evidence="1">
    <location>
        <begin position="141"/>
        <end position="167"/>
    </location>
</feature>
<protein>
    <submittedName>
        <fullName evidence="2">Uncharacterized protein</fullName>
    </submittedName>
</protein>
<feature type="transmembrane region" description="Helical" evidence="1">
    <location>
        <begin position="173"/>
        <end position="190"/>
    </location>
</feature>
<name>A0A7S7NU85_PALFE</name>
<feature type="transmembrane region" description="Helical" evidence="1">
    <location>
        <begin position="76"/>
        <end position="95"/>
    </location>
</feature>
<keyword evidence="1" id="KW-0812">Transmembrane</keyword>
<sequence>MSIHLAMLRSAAWLVPGTLREEWLAEWSAELWHVRRARELRATGFCLGAFRDALWMRRNCPPEAQPAPWLESPARCLGFLGLAAAVCALLALRYHQPGMPVPVRGPIGAMLYMALMTVPMVAAITSLGLGSYPGQRNAWRWAFFAAKVALLLFIVFAGVLNLAAMVGLKVTSGPLHFILMGNVAALRWALVDQRRRCPECLRLLAHPARIGVPSQTFLEWYGTEFVCGKGHGLMHVPEIPTVSFRTQSWTHLDRSWSELFK</sequence>
<dbReference type="Proteomes" id="UP000593892">
    <property type="component" value="Chromosome"/>
</dbReference>
<feature type="transmembrane region" description="Helical" evidence="1">
    <location>
        <begin position="107"/>
        <end position="129"/>
    </location>
</feature>
<keyword evidence="3" id="KW-1185">Reference proteome</keyword>
<gene>
    <name evidence="2" type="ORF">IRI77_07745</name>
</gene>
<keyword evidence="1" id="KW-1133">Transmembrane helix</keyword>
<dbReference type="AlphaFoldDB" id="A0A7S7NU85"/>
<proteinExistence type="predicted"/>
<dbReference type="EMBL" id="CP063849">
    <property type="protein sequence ID" value="QOY89835.1"/>
    <property type="molecule type" value="Genomic_DNA"/>
</dbReference>
<evidence type="ECO:0000313" key="2">
    <source>
        <dbReference type="EMBL" id="QOY89835.1"/>
    </source>
</evidence>
<dbReference type="KEGG" id="pfer:IRI77_07745"/>
<accession>A0A7S7NU85</accession>